<evidence type="ECO:0000313" key="2">
    <source>
        <dbReference type="Proteomes" id="UP000235786"/>
    </source>
</evidence>
<name>A0A2J6S5L3_HYAVF</name>
<evidence type="ECO:0000313" key="1">
    <source>
        <dbReference type="EMBL" id="PMD46054.1"/>
    </source>
</evidence>
<dbReference type="OrthoDB" id="3524145at2759"/>
<sequence>MSSTTSLVRPAPKYTGPETAMVTFRWEFSMMPRLEVEETFTLDHHPSLWKNLSKVEGADSIRECVRKIGAEYNGASKLILVIMLANVSSLKGSAGSFWGEVKKEAWSQLTKFYGQPEQYLGLVENVVCKQKGFLTGLVSAEGKKYFKISKTGEFTWITDMVGQQMAENLIGELSSQELKLI</sequence>
<protein>
    <submittedName>
        <fullName evidence="1">Uncharacterized protein</fullName>
    </submittedName>
</protein>
<organism evidence="1 2">
    <name type="scientific">Hyaloscypha variabilis (strain UAMH 11265 / GT02V1 / F)</name>
    <name type="common">Meliniomyces variabilis</name>
    <dbReference type="NCBI Taxonomy" id="1149755"/>
    <lineage>
        <taxon>Eukaryota</taxon>
        <taxon>Fungi</taxon>
        <taxon>Dikarya</taxon>
        <taxon>Ascomycota</taxon>
        <taxon>Pezizomycotina</taxon>
        <taxon>Leotiomycetes</taxon>
        <taxon>Helotiales</taxon>
        <taxon>Hyaloscyphaceae</taxon>
        <taxon>Hyaloscypha</taxon>
        <taxon>Hyaloscypha variabilis</taxon>
    </lineage>
</organism>
<dbReference type="EMBL" id="KZ613939">
    <property type="protein sequence ID" value="PMD46054.1"/>
    <property type="molecule type" value="Genomic_DNA"/>
</dbReference>
<proteinExistence type="predicted"/>
<dbReference type="AlphaFoldDB" id="A0A2J6S5L3"/>
<keyword evidence="2" id="KW-1185">Reference proteome</keyword>
<gene>
    <name evidence="1" type="ORF">L207DRAFT_612487</name>
</gene>
<accession>A0A2J6S5L3</accession>
<dbReference type="Proteomes" id="UP000235786">
    <property type="component" value="Unassembled WGS sequence"/>
</dbReference>
<reference evidence="1 2" key="1">
    <citation type="submission" date="2016-04" db="EMBL/GenBank/DDBJ databases">
        <title>A degradative enzymes factory behind the ericoid mycorrhizal symbiosis.</title>
        <authorList>
            <consortium name="DOE Joint Genome Institute"/>
            <person name="Martino E."/>
            <person name="Morin E."/>
            <person name="Grelet G."/>
            <person name="Kuo A."/>
            <person name="Kohler A."/>
            <person name="Daghino S."/>
            <person name="Barry K."/>
            <person name="Choi C."/>
            <person name="Cichocki N."/>
            <person name="Clum A."/>
            <person name="Copeland A."/>
            <person name="Hainaut M."/>
            <person name="Haridas S."/>
            <person name="Labutti K."/>
            <person name="Lindquist E."/>
            <person name="Lipzen A."/>
            <person name="Khouja H.-R."/>
            <person name="Murat C."/>
            <person name="Ohm R."/>
            <person name="Olson A."/>
            <person name="Spatafora J."/>
            <person name="Veneault-Fourrey C."/>
            <person name="Henrissat B."/>
            <person name="Grigoriev I."/>
            <person name="Martin F."/>
            <person name="Perotto S."/>
        </authorList>
    </citation>
    <scope>NUCLEOTIDE SEQUENCE [LARGE SCALE GENOMIC DNA]</scope>
    <source>
        <strain evidence="1 2">F</strain>
    </source>
</reference>